<dbReference type="NCBIfam" id="NF002964">
    <property type="entry name" value="PRK03635.1"/>
    <property type="match status" value="1"/>
</dbReference>
<dbReference type="Gene3D" id="1.10.10.10">
    <property type="entry name" value="Winged helix-like DNA-binding domain superfamily/Winged helix DNA-binding domain"/>
    <property type="match status" value="1"/>
</dbReference>
<keyword evidence="7" id="KW-1185">Reference proteome</keyword>
<dbReference type="InterPro" id="IPR050176">
    <property type="entry name" value="LTTR"/>
</dbReference>
<dbReference type="PROSITE" id="PS50931">
    <property type="entry name" value="HTH_LYSR"/>
    <property type="match status" value="1"/>
</dbReference>
<keyword evidence="3" id="KW-0238">DNA-binding</keyword>
<dbReference type="PANTHER" id="PTHR30579">
    <property type="entry name" value="TRANSCRIPTIONAL REGULATOR"/>
    <property type="match status" value="1"/>
</dbReference>
<dbReference type="InterPro" id="IPR036388">
    <property type="entry name" value="WH-like_DNA-bd_sf"/>
</dbReference>
<dbReference type="Proteomes" id="UP000199144">
    <property type="component" value="Unassembled WGS sequence"/>
</dbReference>
<dbReference type="InterPro" id="IPR000847">
    <property type="entry name" value="LysR_HTH_N"/>
</dbReference>
<protein>
    <submittedName>
        <fullName evidence="6">LysR family transcriptional regulator, chromosome initiation inhibitor</fullName>
    </submittedName>
</protein>
<reference evidence="6 7" key="1">
    <citation type="submission" date="2016-10" db="EMBL/GenBank/DDBJ databases">
        <authorList>
            <person name="de Groot N.N."/>
        </authorList>
    </citation>
    <scope>NUCLEOTIDE SEQUENCE [LARGE SCALE GENOMIC DNA]</scope>
    <source>
        <strain evidence="6 7">DSM 15283</strain>
    </source>
</reference>
<evidence type="ECO:0000256" key="3">
    <source>
        <dbReference type="ARBA" id="ARBA00023125"/>
    </source>
</evidence>
<feature type="domain" description="HTH lysR-type" evidence="5">
    <location>
        <begin position="3"/>
        <end position="59"/>
    </location>
</feature>
<gene>
    <name evidence="6" type="ORF">SAMN04488042_10871</name>
</gene>
<evidence type="ECO:0000259" key="5">
    <source>
        <dbReference type="PROSITE" id="PS50931"/>
    </source>
</evidence>
<dbReference type="NCBIfam" id="TIGR03298">
    <property type="entry name" value="argP"/>
    <property type="match status" value="1"/>
</dbReference>
<dbReference type="SUPFAM" id="SSF53850">
    <property type="entry name" value="Periplasmic binding protein-like II"/>
    <property type="match status" value="1"/>
</dbReference>
<dbReference type="SUPFAM" id="SSF46785">
    <property type="entry name" value="Winged helix' DNA-binding domain"/>
    <property type="match status" value="1"/>
</dbReference>
<dbReference type="InterPro" id="IPR005119">
    <property type="entry name" value="LysR_subst-bd"/>
</dbReference>
<dbReference type="Gene3D" id="3.40.190.290">
    <property type="match status" value="1"/>
</dbReference>
<sequence>MQIDYAQLSALAAILRTGSFDGAAAALGITQSAVSQRLKALEERVGTPLVLRGQPCSGTETGRRLAAHLDQVGLLEQDLARDLAGLTPRTARLRVAVNADSLATWFLHAAARVPDILFDLVVDDQDFSADWLRRGEVVAAVTAHETPIAGCDSHPLGAIRYLATASPNYMQRWFPEAVTAENIARAPMLRFDAKDRLQQIWMTRHLGRAPTPPSHRLPSSQGFVEACLLGLGWGMNPEALVADHIASGRLVPLLPDAPHDVPLHWQASRLVAPALAPLTREVRRAARSTLI</sequence>
<dbReference type="Pfam" id="PF03466">
    <property type="entry name" value="LysR_substrate"/>
    <property type="match status" value="1"/>
</dbReference>
<name>A0A1I4RGH8_9RHOB</name>
<dbReference type="AlphaFoldDB" id="A0A1I4RGH8"/>
<dbReference type="InterPro" id="IPR036390">
    <property type="entry name" value="WH_DNA-bd_sf"/>
</dbReference>
<proteinExistence type="inferred from homology"/>
<dbReference type="EMBL" id="FOTQ01000008">
    <property type="protein sequence ID" value="SFM51388.1"/>
    <property type="molecule type" value="Genomic_DNA"/>
</dbReference>
<organism evidence="6 7">
    <name type="scientific">Shimia aestuarii</name>
    <dbReference type="NCBI Taxonomy" id="254406"/>
    <lineage>
        <taxon>Bacteria</taxon>
        <taxon>Pseudomonadati</taxon>
        <taxon>Pseudomonadota</taxon>
        <taxon>Alphaproteobacteria</taxon>
        <taxon>Rhodobacterales</taxon>
        <taxon>Roseobacteraceae</taxon>
    </lineage>
</organism>
<dbReference type="GO" id="GO:0003700">
    <property type="term" value="F:DNA-binding transcription factor activity"/>
    <property type="evidence" value="ECO:0007669"/>
    <property type="project" value="InterPro"/>
</dbReference>
<dbReference type="STRING" id="254406.SAMN04488042_10871"/>
<evidence type="ECO:0000256" key="1">
    <source>
        <dbReference type="ARBA" id="ARBA00009437"/>
    </source>
</evidence>
<dbReference type="OrthoDB" id="3252676at2"/>
<dbReference type="GO" id="GO:0003677">
    <property type="term" value="F:DNA binding"/>
    <property type="evidence" value="ECO:0007669"/>
    <property type="project" value="UniProtKB-KW"/>
</dbReference>
<dbReference type="PANTHER" id="PTHR30579:SF2">
    <property type="entry name" value="HTH-TYPE TRANSCRIPTIONAL REGULATOR ARGP"/>
    <property type="match status" value="1"/>
</dbReference>
<evidence type="ECO:0000256" key="4">
    <source>
        <dbReference type="ARBA" id="ARBA00023163"/>
    </source>
</evidence>
<comment type="similarity">
    <text evidence="1">Belongs to the LysR transcriptional regulatory family.</text>
</comment>
<evidence type="ECO:0000313" key="6">
    <source>
        <dbReference type="EMBL" id="SFM51388.1"/>
    </source>
</evidence>
<keyword evidence="4" id="KW-0804">Transcription</keyword>
<evidence type="ECO:0000256" key="2">
    <source>
        <dbReference type="ARBA" id="ARBA00023015"/>
    </source>
</evidence>
<dbReference type="InterPro" id="IPR017685">
    <property type="entry name" value="ArgP"/>
</dbReference>
<evidence type="ECO:0000313" key="7">
    <source>
        <dbReference type="Proteomes" id="UP000199144"/>
    </source>
</evidence>
<dbReference type="RefSeq" id="WP_093095330.1">
    <property type="nucleotide sequence ID" value="NZ_FOTQ01000008.1"/>
</dbReference>
<accession>A0A1I4RGH8</accession>
<keyword evidence="2" id="KW-0805">Transcription regulation</keyword>
<dbReference type="Pfam" id="PF00126">
    <property type="entry name" value="HTH_1"/>
    <property type="match status" value="1"/>
</dbReference>
<dbReference type="NCBIfam" id="NF009888">
    <property type="entry name" value="PRK13348.1"/>
    <property type="match status" value="1"/>
</dbReference>
<dbReference type="PRINTS" id="PR00039">
    <property type="entry name" value="HTHLYSR"/>
</dbReference>